<keyword evidence="2" id="KW-0813">Transport</keyword>
<feature type="transmembrane region" description="Helical" evidence="10">
    <location>
        <begin position="364"/>
        <end position="383"/>
    </location>
</feature>
<keyword evidence="6" id="KW-0445">Lipid transport</keyword>
<dbReference type="GO" id="GO:0006869">
    <property type="term" value="P:lipid transport"/>
    <property type="evidence" value="ECO:0007669"/>
    <property type="project" value="UniProtKB-KW"/>
</dbReference>
<comment type="subcellular location">
    <subcellularLocation>
        <location evidence="1">Endoplasmic reticulum membrane</location>
    </subcellularLocation>
</comment>
<name>A0ABD1EMC7_HYPHA</name>
<evidence type="ECO:0000313" key="12">
    <source>
        <dbReference type="EMBL" id="KAL1494417.1"/>
    </source>
</evidence>
<dbReference type="InterPro" id="IPR031468">
    <property type="entry name" value="SMP_LBD"/>
</dbReference>
<organism evidence="12 13">
    <name type="scientific">Hypothenemus hampei</name>
    <name type="common">Coffee berry borer</name>
    <dbReference type="NCBI Taxonomy" id="57062"/>
    <lineage>
        <taxon>Eukaryota</taxon>
        <taxon>Metazoa</taxon>
        <taxon>Ecdysozoa</taxon>
        <taxon>Arthropoda</taxon>
        <taxon>Hexapoda</taxon>
        <taxon>Insecta</taxon>
        <taxon>Pterygota</taxon>
        <taxon>Neoptera</taxon>
        <taxon>Endopterygota</taxon>
        <taxon>Coleoptera</taxon>
        <taxon>Polyphaga</taxon>
        <taxon>Cucujiformia</taxon>
        <taxon>Curculionidae</taxon>
        <taxon>Scolytinae</taxon>
        <taxon>Hypothenemus</taxon>
    </lineage>
</organism>
<dbReference type="PANTHER" id="PTHR13466">
    <property type="entry name" value="TEX2 PROTEIN-RELATED"/>
    <property type="match status" value="1"/>
</dbReference>
<keyword evidence="5 10" id="KW-1133">Transmembrane helix</keyword>
<dbReference type="AlphaFoldDB" id="A0ABD1EMC7"/>
<evidence type="ECO:0000256" key="8">
    <source>
        <dbReference type="ARBA" id="ARBA00023136"/>
    </source>
</evidence>
<dbReference type="GO" id="GO:0008289">
    <property type="term" value="F:lipid binding"/>
    <property type="evidence" value="ECO:0007669"/>
    <property type="project" value="UniProtKB-KW"/>
</dbReference>
<feature type="region of interest" description="Disordered" evidence="9">
    <location>
        <begin position="85"/>
        <end position="109"/>
    </location>
</feature>
<reference evidence="12 13" key="1">
    <citation type="submission" date="2024-05" db="EMBL/GenBank/DDBJ databases">
        <title>Genetic variation in Jamaican populations of the coffee berry borer (Hypothenemus hampei).</title>
        <authorList>
            <person name="Errbii M."/>
            <person name="Myrie A."/>
        </authorList>
    </citation>
    <scope>NUCLEOTIDE SEQUENCE [LARGE SCALE GENOMIC DNA]</scope>
    <source>
        <strain evidence="12">JA-Hopewell-2020-01-JO</strain>
        <tissue evidence="12">Whole body</tissue>
    </source>
</reference>
<proteinExistence type="predicted"/>
<evidence type="ECO:0000256" key="4">
    <source>
        <dbReference type="ARBA" id="ARBA00022824"/>
    </source>
</evidence>
<feature type="region of interest" description="Disordered" evidence="9">
    <location>
        <begin position="127"/>
        <end position="204"/>
    </location>
</feature>
<protein>
    <recommendedName>
        <fullName evidence="11">SMP-LTD domain-containing protein</fullName>
    </recommendedName>
</protein>
<feature type="domain" description="SMP-LTD" evidence="11">
    <location>
        <begin position="691"/>
        <end position="972"/>
    </location>
</feature>
<evidence type="ECO:0000256" key="7">
    <source>
        <dbReference type="ARBA" id="ARBA00023121"/>
    </source>
</evidence>
<feature type="region of interest" description="Disordered" evidence="9">
    <location>
        <begin position="569"/>
        <end position="613"/>
    </location>
</feature>
<keyword evidence="13" id="KW-1185">Reference proteome</keyword>
<gene>
    <name evidence="12" type="ORF">ABEB36_010018</name>
</gene>
<dbReference type="GO" id="GO:0005789">
    <property type="term" value="C:endoplasmic reticulum membrane"/>
    <property type="evidence" value="ECO:0007669"/>
    <property type="project" value="UniProtKB-SubCell"/>
</dbReference>
<sequence length="972" mass="110423">MNLKKDGKITLGMLKGKPVTTSVPSISIKFHANVEEIEELRFSDDDTPNIEEKNHNFTTLHTVSSSASDQDSSPLKLFPKLVKRSTSVDVTTDQSLSSSPPSDPWRFFSDIKGKITKSVEDKITEIKAKHDEAGSPLHRARNDSKLLSKTEPNKNNSSFSDSEDQSESSISRTCGFASTTEGVEMSSDDETSSTDKEKKQSPSIIRQRFRFLKHHQSKEGAININNFSKLYNINAEKIEQALPEQHEEVESGVDALEETEFKRDISYDGGMTHNIVTKVAGKIDNIDVDLRDNVVNIREISGEQIQKSFHSGDNKLSTVFAPVGYVDVRFSPNKLKPNEDNVFPYILLSVYIVLYAIFHTYLPYMAGLLLGVSLALSLGYVYMKLYTLPLTTPDNKASDMGRIMEVPVVKEHQALTKYEGWVNEYPQIYDPAVYHISHTQSVFLRLQGNLLRISHSKSKVPKRAMWNEHEIKATFTHHRIYNLLGAKVSLLPEGLAKVRLWSKKYPICITLNKDQMNFDPSIVKIDADDESEEKSDSRKSPKAKKKFTFKKREYASLAQRFSKLAEDQDIDIDSDSRASTPSPEGSDNNVITPREPEEVDDESRSFLDDSSENDSSSEIKIYIFGRTDREKEDWFRRLMAATHHEDEQKDIDINLEYIKYMMLFIKPARKISKSDKNLDMSEKVEDQEVSKSELPEQWLNALLGRVLFDCVRNPDFTKKIQNRIQKKLQTIRLPYFIEEILITELNLGKAPPFILKTGKPVMDDRGLWVDLDISYEGSVVVTLQTKLNLMKLKNPQLNDKPLEVKSAIYHSDVDDTAESSSDEDGPQESPIIKEGIPGERPPPVHGSKKFIKMVDRIAESKFFQVATDNRYIKKAMEGVSNTELRLTVELKALSGTVVLNIPPPPSDRIWLGFRPVPELVVTACPIVGDRNVTYTMVTNWIEKKMLQEFQKVMVIPNMEDFLVSVMNPNFPD</sequence>
<accession>A0ABD1EMC7</accession>
<keyword evidence="8 10" id="KW-0472">Membrane</keyword>
<dbReference type="CDD" id="cd21675">
    <property type="entry name" value="SMP_TEX2"/>
    <property type="match status" value="1"/>
</dbReference>
<feature type="compositionally biased region" description="Basic and acidic residues" evidence="9">
    <location>
        <begin position="140"/>
        <end position="152"/>
    </location>
</feature>
<feature type="compositionally biased region" description="Acidic residues" evidence="9">
    <location>
        <begin position="814"/>
        <end position="826"/>
    </location>
</feature>
<evidence type="ECO:0000256" key="1">
    <source>
        <dbReference type="ARBA" id="ARBA00004586"/>
    </source>
</evidence>
<evidence type="ECO:0000256" key="6">
    <source>
        <dbReference type="ARBA" id="ARBA00023055"/>
    </source>
</evidence>
<dbReference type="PROSITE" id="PS51847">
    <property type="entry name" value="SMP"/>
    <property type="match status" value="1"/>
</dbReference>
<keyword evidence="4" id="KW-0256">Endoplasmic reticulum</keyword>
<evidence type="ECO:0000256" key="9">
    <source>
        <dbReference type="SAM" id="MobiDB-lite"/>
    </source>
</evidence>
<comment type="caution">
    <text evidence="12">The sequence shown here is derived from an EMBL/GenBank/DDBJ whole genome shotgun (WGS) entry which is preliminary data.</text>
</comment>
<dbReference type="EMBL" id="JBDJPC010000007">
    <property type="protein sequence ID" value="KAL1494417.1"/>
    <property type="molecule type" value="Genomic_DNA"/>
</dbReference>
<keyword evidence="3 10" id="KW-0812">Transmembrane</keyword>
<evidence type="ECO:0000256" key="5">
    <source>
        <dbReference type="ARBA" id="ARBA00022989"/>
    </source>
</evidence>
<dbReference type="PANTHER" id="PTHR13466:SF0">
    <property type="entry name" value="SMP-LTD DOMAIN-CONTAINING PROTEIN"/>
    <property type="match status" value="1"/>
</dbReference>
<evidence type="ECO:0000256" key="3">
    <source>
        <dbReference type="ARBA" id="ARBA00022692"/>
    </source>
</evidence>
<evidence type="ECO:0000313" key="13">
    <source>
        <dbReference type="Proteomes" id="UP001566132"/>
    </source>
</evidence>
<feature type="compositionally biased region" description="Polar residues" evidence="9">
    <location>
        <begin position="85"/>
        <end position="94"/>
    </location>
</feature>
<keyword evidence="7" id="KW-0446">Lipid-binding</keyword>
<feature type="compositionally biased region" description="Polar residues" evidence="9">
    <location>
        <begin position="577"/>
        <end position="591"/>
    </location>
</feature>
<evidence type="ECO:0000259" key="11">
    <source>
        <dbReference type="PROSITE" id="PS51847"/>
    </source>
</evidence>
<feature type="transmembrane region" description="Helical" evidence="10">
    <location>
        <begin position="342"/>
        <end position="358"/>
    </location>
</feature>
<feature type="region of interest" description="Disordered" evidence="9">
    <location>
        <begin position="813"/>
        <end position="845"/>
    </location>
</feature>
<evidence type="ECO:0000256" key="2">
    <source>
        <dbReference type="ARBA" id="ARBA00022448"/>
    </source>
</evidence>
<dbReference type="Proteomes" id="UP001566132">
    <property type="component" value="Unassembled WGS sequence"/>
</dbReference>
<evidence type="ECO:0000256" key="10">
    <source>
        <dbReference type="SAM" id="Phobius"/>
    </source>
</evidence>